<protein>
    <submittedName>
        <fullName evidence="7">Phytoene desaturase</fullName>
    </submittedName>
</protein>
<dbReference type="NCBIfam" id="TIGR02734">
    <property type="entry name" value="crtI_fam"/>
    <property type="match status" value="1"/>
</dbReference>
<evidence type="ECO:0000256" key="4">
    <source>
        <dbReference type="ARBA" id="ARBA00023002"/>
    </source>
</evidence>
<evidence type="ECO:0000256" key="2">
    <source>
        <dbReference type="ARBA" id="ARBA00006046"/>
    </source>
</evidence>
<dbReference type="InterPro" id="IPR014105">
    <property type="entry name" value="Carotenoid/retinoid_OxRdtase"/>
</dbReference>
<feature type="domain" description="Amine oxidase" evidence="6">
    <location>
        <begin position="20"/>
        <end position="492"/>
    </location>
</feature>
<dbReference type="InterPro" id="IPR036188">
    <property type="entry name" value="FAD/NAD-bd_sf"/>
</dbReference>
<dbReference type="InterPro" id="IPR002937">
    <property type="entry name" value="Amino_oxidase"/>
</dbReference>
<organism evidence="7 8">
    <name type="scientific">Spirobacillus cienkowskii</name>
    <dbReference type="NCBI Taxonomy" id="495820"/>
    <lineage>
        <taxon>Bacteria</taxon>
        <taxon>Pseudomonadati</taxon>
        <taxon>Bdellovibrionota</taxon>
        <taxon>Oligoflexia</taxon>
        <taxon>Silvanigrellales</taxon>
        <taxon>Spirobacillus</taxon>
    </lineage>
</organism>
<evidence type="ECO:0000256" key="1">
    <source>
        <dbReference type="ARBA" id="ARBA00004829"/>
    </source>
</evidence>
<dbReference type="PANTHER" id="PTHR43734:SF3">
    <property type="entry name" value="B-CAROTENE KETOLASE"/>
    <property type="match status" value="1"/>
</dbReference>
<dbReference type="AlphaFoldDB" id="A0A369KW20"/>
<name>A0A369KW20_9BACT</name>
<keyword evidence="8" id="KW-1185">Reference proteome</keyword>
<comment type="pathway">
    <text evidence="1 5">Carotenoid biosynthesis.</text>
</comment>
<gene>
    <name evidence="7" type="primary">crtI</name>
    <name evidence="7" type="ORF">DCC88_02225</name>
</gene>
<dbReference type="SUPFAM" id="SSF51905">
    <property type="entry name" value="FAD/NAD(P)-binding domain"/>
    <property type="match status" value="1"/>
</dbReference>
<sequence length="519" mass="57992">MEKKIYMKKFDVVVVGAGFGGLSCALTLQSMGLKVALVEALDKIGGRAYVECKQDFKFDRGPTIITAPFLIDDIFSMSGANRADYCEFIPVDPFYKVIFDDGTSISHYNSEEKFYNEILNVSADDLQGVKNFFLHAEKIFQKGFIELGDKNFSGLISMLGVAPQLLKLHAIRPVYSMVSKYVKNEKIKQFLSFHPLLIGGSPFRASAVYSLINKLERAYGVYHAVGGMHKLAEAFRKRFEEIGGEVFLSSPVSAVDKLPSGLFEIQTPNQVFYSERIVANADMHRFVKTVLRGDAYPKKLSKKLDKADLSMSAFLLYLGTNKQWPNMCQHSIILGPRYKELIHDIFIKKIEFEDFCLYLHIPTRSDASLAPQGGEVIYALVPVANLNSNTNWDEYKLTMAERVKSFLEERFMPGLRSSIVVESVFTPKDFDLTLRSHLGNAFGLEPWILQSAGFRPSNVSSEVDGLYFVGANTQPGAGLPGVILSSRITCRLLANDMGSIKMPSLLSKLPTAFNYVNNN</sequence>
<keyword evidence="4 5" id="KW-0560">Oxidoreductase</keyword>
<dbReference type="EMBL" id="QOVW01000013">
    <property type="protein sequence ID" value="RDB37007.1"/>
    <property type="molecule type" value="Genomic_DNA"/>
</dbReference>
<dbReference type="Gene3D" id="3.50.50.60">
    <property type="entry name" value="FAD/NAD(P)-binding domain"/>
    <property type="match status" value="2"/>
</dbReference>
<dbReference type="Pfam" id="PF01593">
    <property type="entry name" value="Amino_oxidase"/>
    <property type="match status" value="1"/>
</dbReference>
<proteinExistence type="inferred from homology"/>
<comment type="caution">
    <text evidence="7">The sequence shown here is derived from an EMBL/GenBank/DDBJ whole genome shotgun (WGS) entry which is preliminary data.</text>
</comment>
<accession>A0A369KW20</accession>
<comment type="similarity">
    <text evidence="2 5">Belongs to the carotenoid/retinoid oxidoreductase family.</text>
</comment>
<dbReference type="PANTHER" id="PTHR43734">
    <property type="entry name" value="PHYTOENE DESATURASE"/>
    <property type="match status" value="1"/>
</dbReference>
<evidence type="ECO:0000313" key="8">
    <source>
        <dbReference type="Proteomes" id="UP000253934"/>
    </source>
</evidence>
<dbReference type="GO" id="GO:0016117">
    <property type="term" value="P:carotenoid biosynthetic process"/>
    <property type="evidence" value="ECO:0007669"/>
    <property type="project" value="UniProtKB-KW"/>
</dbReference>
<evidence type="ECO:0000256" key="3">
    <source>
        <dbReference type="ARBA" id="ARBA00022746"/>
    </source>
</evidence>
<reference evidence="7" key="1">
    <citation type="submission" date="2018-04" db="EMBL/GenBank/DDBJ databases">
        <title>Draft genome sequence of the Candidatus Spirobacillus cienkowskii, a pathogen of freshwater Daphnia species, reconstructed from hemolymph metagenomic reads.</title>
        <authorList>
            <person name="Bresciani L."/>
            <person name="Lemos L.N."/>
            <person name="Wale N."/>
            <person name="Lin J.Y."/>
            <person name="Fernandes G.R."/>
            <person name="Duffy M.A."/>
            <person name="Rodrigues J.M."/>
        </authorList>
    </citation>
    <scope>NUCLEOTIDE SEQUENCE [LARGE SCALE GENOMIC DNA]</scope>
    <source>
        <strain evidence="7">Binning01</strain>
    </source>
</reference>
<dbReference type="GO" id="GO:0016491">
    <property type="term" value="F:oxidoreductase activity"/>
    <property type="evidence" value="ECO:0007669"/>
    <property type="project" value="UniProtKB-KW"/>
</dbReference>
<evidence type="ECO:0000256" key="5">
    <source>
        <dbReference type="RuleBase" id="RU362075"/>
    </source>
</evidence>
<evidence type="ECO:0000259" key="6">
    <source>
        <dbReference type="Pfam" id="PF01593"/>
    </source>
</evidence>
<keyword evidence="3 5" id="KW-0125">Carotenoid biosynthesis</keyword>
<dbReference type="PROSITE" id="PS51257">
    <property type="entry name" value="PROKAR_LIPOPROTEIN"/>
    <property type="match status" value="1"/>
</dbReference>
<dbReference type="Proteomes" id="UP000253934">
    <property type="component" value="Unassembled WGS sequence"/>
</dbReference>
<evidence type="ECO:0000313" key="7">
    <source>
        <dbReference type="EMBL" id="RDB37007.1"/>
    </source>
</evidence>